<keyword evidence="3" id="KW-1185">Reference proteome</keyword>
<feature type="compositionally biased region" description="Low complexity" evidence="1">
    <location>
        <begin position="25"/>
        <end position="36"/>
    </location>
</feature>
<dbReference type="EMBL" id="KB446541">
    <property type="protein sequence ID" value="EME42287.1"/>
    <property type="molecule type" value="Genomic_DNA"/>
</dbReference>
<dbReference type="HOGENOM" id="CLU_1938113_0_0_1"/>
<sequence>MNTIIARGNGKARQNSSAQDHVDDSPTSSASTARRSYGTMDEHKMGVEEVGEPVTRRKLSTIRQRNIDTARHGDRALAIIGDERVTVTDDDNKRIRRETDKVILPTPSWVYFLQILDKSVLDYGANFGLR</sequence>
<gene>
    <name evidence="2" type="ORF">DOTSEDRAFT_25912</name>
</gene>
<reference evidence="3" key="1">
    <citation type="journal article" date="2012" name="PLoS Genet.">
        <title>The genomes of the fungal plant pathogens Cladosporium fulvum and Dothistroma septosporum reveal adaptation to different hosts and lifestyles but also signatures of common ancestry.</title>
        <authorList>
            <person name="de Wit P.J.G.M."/>
            <person name="van der Burgt A."/>
            <person name="Oekmen B."/>
            <person name="Stergiopoulos I."/>
            <person name="Abd-Elsalam K.A."/>
            <person name="Aerts A.L."/>
            <person name="Bahkali A.H."/>
            <person name="Beenen H.G."/>
            <person name="Chettri P."/>
            <person name="Cox M.P."/>
            <person name="Datema E."/>
            <person name="de Vries R.P."/>
            <person name="Dhillon B."/>
            <person name="Ganley A.R."/>
            <person name="Griffiths S.A."/>
            <person name="Guo Y."/>
            <person name="Hamelin R.C."/>
            <person name="Henrissat B."/>
            <person name="Kabir M.S."/>
            <person name="Jashni M.K."/>
            <person name="Kema G."/>
            <person name="Klaubauf S."/>
            <person name="Lapidus A."/>
            <person name="Levasseur A."/>
            <person name="Lindquist E."/>
            <person name="Mehrabi R."/>
            <person name="Ohm R.A."/>
            <person name="Owen T.J."/>
            <person name="Salamov A."/>
            <person name="Schwelm A."/>
            <person name="Schijlen E."/>
            <person name="Sun H."/>
            <person name="van den Burg H.A."/>
            <person name="van Ham R.C.H.J."/>
            <person name="Zhang S."/>
            <person name="Goodwin S.B."/>
            <person name="Grigoriev I.V."/>
            <person name="Collemare J."/>
            <person name="Bradshaw R.E."/>
        </authorList>
    </citation>
    <scope>NUCLEOTIDE SEQUENCE [LARGE SCALE GENOMIC DNA]</scope>
    <source>
        <strain evidence="3">NZE10 / CBS 128990</strain>
    </source>
</reference>
<dbReference type="OrthoDB" id="4454541at2759"/>
<dbReference type="STRING" id="675120.N1PIT1"/>
<dbReference type="AlphaFoldDB" id="N1PIT1"/>
<dbReference type="Proteomes" id="UP000016933">
    <property type="component" value="Unassembled WGS sequence"/>
</dbReference>
<reference evidence="2 3" key="2">
    <citation type="journal article" date="2012" name="PLoS Pathog.">
        <title>Diverse lifestyles and strategies of plant pathogenesis encoded in the genomes of eighteen Dothideomycetes fungi.</title>
        <authorList>
            <person name="Ohm R.A."/>
            <person name="Feau N."/>
            <person name="Henrissat B."/>
            <person name="Schoch C.L."/>
            <person name="Horwitz B.A."/>
            <person name="Barry K.W."/>
            <person name="Condon B.J."/>
            <person name="Copeland A.C."/>
            <person name="Dhillon B."/>
            <person name="Glaser F."/>
            <person name="Hesse C.N."/>
            <person name="Kosti I."/>
            <person name="LaButti K."/>
            <person name="Lindquist E.A."/>
            <person name="Lucas S."/>
            <person name="Salamov A.A."/>
            <person name="Bradshaw R.E."/>
            <person name="Ciuffetti L."/>
            <person name="Hamelin R.C."/>
            <person name="Kema G.H.J."/>
            <person name="Lawrence C."/>
            <person name="Scott J.A."/>
            <person name="Spatafora J.W."/>
            <person name="Turgeon B.G."/>
            <person name="de Wit P.J.G.M."/>
            <person name="Zhong S."/>
            <person name="Goodwin S.B."/>
            <person name="Grigoriev I.V."/>
        </authorList>
    </citation>
    <scope>NUCLEOTIDE SEQUENCE [LARGE SCALE GENOMIC DNA]</scope>
    <source>
        <strain evidence="3">NZE10 / CBS 128990</strain>
    </source>
</reference>
<name>N1PIT1_DOTSN</name>
<proteinExistence type="predicted"/>
<feature type="region of interest" description="Disordered" evidence="1">
    <location>
        <begin position="1"/>
        <end position="53"/>
    </location>
</feature>
<evidence type="ECO:0000313" key="2">
    <source>
        <dbReference type="EMBL" id="EME42287.1"/>
    </source>
</evidence>
<accession>N1PIT1</accession>
<organism evidence="2 3">
    <name type="scientific">Dothistroma septosporum (strain NZE10 / CBS 128990)</name>
    <name type="common">Red band needle blight fungus</name>
    <name type="synonym">Mycosphaerella pini</name>
    <dbReference type="NCBI Taxonomy" id="675120"/>
    <lineage>
        <taxon>Eukaryota</taxon>
        <taxon>Fungi</taxon>
        <taxon>Dikarya</taxon>
        <taxon>Ascomycota</taxon>
        <taxon>Pezizomycotina</taxon>
        <taxon>Dothideomycetes</taxon>
        <taxon>Dothideomycetidae</taxon>
        <taxon>Mycosphaerellales</taxon>
        <taxon>Mycosphaerellaceae</taxon>
        <taxon>Dothistroma</taxon>
    </lineage>
</organism>
<evidence type="ECO:0000256" key="1">
    <source>
        <dbReference type="SAM" id="MobiDB-lite"/>
    </source>
</evidence>
<evidence type="ECO:0000313" key="3">
    <source>
        <dbReference type="Proteomes" id="UP000016933"/>
    </source>
</evidence>
<protein>
    <submittedName>
        <fullName evidence="2">Uncharacterized protein</fullName>
    </submittedName>
</protein>